<protein>
    <submittedName>
        <fullName evidence="1">Uncharacterized protein</fullName>
    </submittedName>
</protein>
<name>A0A0E9QN19_ANGAN</name>
<reference evidence="1" key="2">
    <citation type="journal article" date="2015" name="Fish Shellfish Immunol.">
        <title>Early steps in the European eel (Anguilla anguilla)-Vibrio vulnificus interaction in the gills: Role of the RtxA13 toxin.</title>
        <authorList>
            <person name="Callol A."/>
            <person name="Pajuelo D."/>
            <person name="Ebbesson L."/>
            <person name="Teles M."/>
            <person name="MacKenzie S."/>
            <person name="Amaro C."/>
        </authorList>
    </citation>
    <scope>NUCLEOTIDE SEQUENCE</scope>
</reference>
<evidence type="ECO:0000313" key="1">
    <source>
        <dbReference type="EMBL" id="JAH18301.1"/>
    </source>
</evidence>
<proteinExistence type="predicted"/>
<accession>A0A0E9QN19</accession>
<dbReference type="AlphaFoldDB" id="A0A0E9QN19"/>
<reference evidence="1" key="1">
    <citation type="submission" date="2014-11" db="EMBL/GenBank/DDBJ databases">
        <authorList>
            <person name="Amaro Gonzalez C."/>
        </authorList>
    </citation>
    <scope>NUCLEOTIDE SEQUENCE</scope>
</reference>
<dbReference type="EMBL" id="GBXM01090276">
    <property type="protein sequence ID" value="JAH18301.1"/>
    <property type="molecule type" value="Transcribed_RNA"/>
</dbReference>
<organism evidence="1">
    <name type="scientific">Anguilla anguilla</name>
    <name type="common">European freshwater eel</name>
    <name type="synonym">Muraena anguilla</name>
    <dbReference type="NCBI Taxonomy" id="7936"/>
    <lineage>
        <taxon>Eukaryota</taxon>
        <taxon>Metazoa</taxon>
        <taxon>Chordata</taxon>
        <taxon>Craniata</taxon>
        <taxon>Vertebrata</taxon>
        <taxon>Euteleostomi</taxon>
        <taxon>Actinopterygii</taxon>
        <taxon>Neopterygii</taxon>
        <taxon>Teleostei</taxon>
        <taxon>Anguilliformes</taxon>
        <taxon>Anguillidae</taxon>
        <taxon>Anguilla</taxon>
    </lineage>
</organism>
<sequence>MPVGCFFFTTGENMMLLF</sequence>